<dbReference type="InterPro" id="IPR025662">
    <property type="entry name" value="Sigma_54_int_dom_ATP-bd_1"/>
</dbReference>
<evidence type="ECO:0000313" key="8">
    <source>
        <dbReference type="EMBL" id="MDQ0340543.1"/>
    </source>
</evidence>
<keyword evidence="1" id="KW-0547">Nucleotide-binding</keyword>
<accession>A0ABU0CVU2</accession>
<evidence type="ECO:0000313" key="9">
    <source>
        <dbReference type="Proteomes" id="UP001232445"/>
    </source>
</evidence>
<feature type="domain" description="Sigma-54 factor interaction" evidence="7">
    <location>
        <begin position="357"/>
        <end position="587"/>
    </location>
</feature>
<dbReference type="Pfam" id="PF25601">
    <property type="entry name" value="AAA_lid_14"/>
    <property type="match status" value="1"/>
</dbReference>
<dbReference type="InterPro" id="IPR029016">
    <property type="entry name" value="GAF-like_dom_sf"/>
</dbReference>
<dbReference type="InterPro" id="IPR002197">
    <property type="entry name" value="HTH_Fis"/>
</dbReference>
<dbReference type="InterPro" id="IPR058031">
    <property type="entry name" value="AAA_lid_NorR"/>
</dbReference>
<dbReference type="SUPFAM" id="SSF46689">
    <property type="entry name" value="Homeodomain-like"/>
    <property type="match status" value="1"/>
</dbReference>
<evidence type="ECO:0000256" key="6">
    <source>
        <dbReference type="SAM" id="MobiDB-lite"/>
    </source>
</evidence>
<dbReference type="InterPro" id="IPR025944">
    <property type="entry name" value="Sigma_54_int_dom_CS"/>
</dbReference>
<keyword evidence="5" id="KW-0804">Transcription</keyword>
<dbReference type="Pfam" id="PF02954">
    <property type="entry name" value="HTH_8"/>
    <property type="match status" value="1"/>
</dbReference>
<dbReference type="PROSITE" id="PS50045">
    <property type="entry name" value="SIGMA54_INTERACT_4"/>
    <property type="match status" value="1"/>
</dbReference>
<dbReference type="SMART" id="SM00382">
    <property type="entry name" value="AAA"/>
    <property type="match status" value="1"/>
</dbReference>
<evidence type="ECO:0000256" key="5">
    <source>
        <dbReference type="ARBA" id="ARBA00023163"/>
    </source>
</evidence>
<dbReference type="InterPro" id="IPR003593">
    <property type="entry name" value="AAA+_ATPase"/>
</dbReference>
<keyword evidence="2" id="KW-0067">ATP-binding</keyword>
<evidence type="ECO:0000256" key="2">
    <source>
        <dbReference type="ARBA" id="ARBA00022840"/>
    </source>
</evidence>
<dbReference type="RefSeq" id="WP_307342339.1">
    <property type="nucleotide sequence ID" value="NZ_JAUSUQ010000015.1"/>
</dbReference>
<dbReference type="InterPro" id="IPR025943">
    <property type="entry name" value="Sigma_54_int_dom_ATP-bd_2"/>
</dbReference>
<dbReference type="Gene3D" id="1.10.10.60">
    <property type="entry name" value="Homeodomain-like"/>
    <property type="match status" value="1"/>
</dbReference>
<dbReference type="PROSITE" id="PS00688">
    <property type="entry name" value="SIGMA54_INTERACT_3"/>
    <property type="match status" value="1"/>
</dbReference>
<dbReference type="PROSITE" id="PS00675">
    <property type="entry name" value="SIGMA54_INTERACT_1"/>
    <property type="match status" value="1"/>
</dbReference>
<dbReference type="InterPro" id="IPR002078">
    <property type="entry name" value="Sigma_54_int"/>
</dbReference>
<proteinExistence type="predicted"/>
<dbReference type="CDD" id="cd00009">
    <property type="entry name" value="AAA"/>
    <property type="match status" value="1"/>
</dbReference>
<dbReference type="Proteomes" id="UP001232445">
    <property type="component" value="Unassembled WGS sequence"/>
</dbReference>
<evidence type="ECO:0000256" key="1">
    <source>
        <dbReference type="ARBA" id="ARBA00022741"/>
    </source>
</evidence>
<dbReference type="EMBL" id="JAUSUQ010000015">
    <property type="protein sequence ID" value="MDQ0340543.1"/>
    <property type="molecule type" value="Genomic_DNA"/>
</dbReference>
<feature type="region of interest" description="Disordered" evidence="6">
    <location>
        <begin position="599"/>
        <end position="625"/>
    </location>
</feature>
<dbReference type="InterPro" id="IPR027417">
    <property type="entry name" value="P-loop_NTPase"/>
</dbReference>
<dbReference type="Pfam" id="PF00158">
    <property type="entry name" value="Sigma54_activat"/>
    <property type="match status" value="1"/>
</dbReference>
<reference evidence="8 9" key="1">
    <citation type="submission" date="2023-07" db="EMBL/GenBank/DDBJ databases">
        <title>Genomic Encyclopedia of Type Strains, Phase IV (KMG-IV): sequencing the most valuable type-strain genomes for metagenomic binning, comparative biology and taxonomic classification.</title>
        <authorList>
            <person name="Goeker M."/>
        </authorList>
    </citation>
    <scope>NUCLEOTIDE SEQUENCE [LARGE SCALE GENOMIC DNA]</scope>
    <source>
        <strain evidence="8 9">DSM 17740</strain>
    </source>
</reference>
<dbReference type="Gene3D" id="3.30.450.40">
    <property type="match status" value="1"/>
</dbReference>
<dbReference type="SUPFAM" id="SSF52540">
    <property type="entry name" value="P-loop containing nucleoside triphosphate hydrolases"/>
    <property type="match status" value="1"/>
</dbReference>
<name>A0ABU0CVU2_9BACI</name>
<evidence type="ECO:0000256" key="4">
    <source>
        <dbReference type="ARBA" id="ARBA00023125"/>
    </source>
</evidence>
<organism evidence="8 9">
    <name type="scientific">Caldalkalibacillus uzonensis</name>
    <dbReference type="NCBI Taxonomy" id="353224"/>
    <lineage>
        <taxon>Bacteria</taxon>
        <taxon>Bacillati</taxon>
        <taxon>Bacillota</taxon>
        <taxon>Bacilli</taxon>
        <taxon>Bacillales</taxon>
        <taxon>Bacillaceae</taxon>
        <taxon>Caldalkalibacillus</taxon>
    </lineage>
</organism>
<evidence type="ECO:0000256" key="3">
    <source>
        <dbReference type="ARBA" id="ARBA00023015"/>
    </source>
</evidence>
<keyword evidence="9" id="KW-1185">Reference proteome</keyword>
<sequence length="690" mass="78250">MKNPNIAIYSTRELAQKNTELQYAWEHFVKGNPPPGGNPFTEKLREIILQSWQRCQALRVDPGQKETKLALTDKELTELLQNSQLYRIAKPIIDDLSFHLSGTGYIVTLCDQNGRIIYLKGERRILNEAEKMNFVPGADWSEQAAGTNAIGTSIVTKQPTQIFSAEHFCQGCHPWTCSSAPILHPFTNEVLGALDLTGLWPDAQPHTLATALSSAFTIQQQFQQSLTDMHHYLVSSYDQAVNRWPNDGVLLLNPAMEVVKGDPHMLKYFQLSKWKDLQSKPEFHPLVNELVRHSQSPPQQQNNTKSEVELPAFGCNACIERLQCNQDIAGYLIVFKNINKINRTFYLIDDVQPWQHIVGQSNAIKNVIRQCQKVAHTDVPVLLTGESGTGKEKIARTIHEASPRKKETFLAINCGAIPKELMASEMFGYEPGTFTGGAKAGKKGKFEEADGGTLFLDEIGEMPLDLQVYLLRVLQESEVLRLGASAPRRVNVRIIAATNKNLEEMVREGRFRKDLYYRLNVVDIHMPPLRERKEDIPSLAHYFLKEYARQHNKNIDGLDESTLSLFESYSWPGNIRELQNVIQYAVIFAETAYIQPQHLPSTIRQQERHRDPTEGYGQGQETSGLSLSEGENDLIHAQQQDKNLSPLEIKEKKLLLQLLDQTNWNLSAVAKKCNIARTTLYRKIKKYGLR</sequence>
<gene>
    <name evidence="8" type="ORF">J2S00_003367</name>
</gene>
<dbReference type="Gene3D" id="1.10.8.60">
    <property type="match status" value="1"/>
</dbReference>
<evidence type="ECO:0000259" key="7">
    <source>
        <dbReference type="PROSITE" id="PS50045"/>
    </source>
</evidence>
<dbReference type="PRINTS" id="PR01590">
    <property type="entry name" value="HTHFIS"/>
</dbReference>
<dbReference type="PANTHER" id="PTHR32071">
    <property type="entry name" value="TRANSCRIPTIONAL REGULATORY PROTEIN"/>
    <property type="match status" value="1"/>
</dbReference>
<dbReference type="PANTHER" id="PTHR32071:SF57">
    <property type="entry name" value="C4-DICARBOXYLATE TRANSPORT TRANSCRIPTIONAL REGULATORY PROTEIN DCTD"/>
    <property type="match status" value="1"/>
</dbReference>
<comment type="caution">
    <text evidence="8">The sequence shown here is derived from an EMBL/GenBank/DDBJ whole genome shotgun (WGS) entry which is preliminary data.</text>
</comment>
<dbReference type="InterPro" id="IPR009057">
    <property type="entry name" value="Homeodomain-like_sf"/>
</dbReference>
<keyword evidence="4" id="KW-0238">DNA-binding</keyword>
<protein>
    <submittedName>
        <fullName evidence="8">Transcriptional regulator of acetoin/glycerol metabolism</fullName>
    </submittedName>
</protein>
<dbReference type="PROSITE" id="PS00676">
    <property type="entry name" value="SIGMA54_INTERACT_2"/>
    <property type="match status" value="1"/>
</dbReference>
<keyword evidence="3" id="KW-0805">Transcription regulation</keyword>
<dbReference type="Gene3D" id="3.40.50.300">
    <property type="entry name" value="P-loop containing nucleotide triphosphate hydrolases"/>
    <property type="match status" value="1"/>
</dbReference>